<keyword evidence="3" id="KW-1185">Reference proteome</keyword>
<dbReference type="AlphaFoldDB" id="A0A917S0D1"/>
<evidence type="ECO:0000313" key="3">
    <source>
        <dbReference type="Proteomes" id="UP000613840"/>
    </source>
</evidence>
<dbReference type="Proteomes" id="UP000613840">
    <property type="component" value="Unassembled WGS sequence"/>
</dbReference>
<sequence length="227" mass="23447">MAGLAACLRATRQVDGPTHLPGVGQAEQPGGGGGDGGPVRARHDAPDTHPGDSSAAAVPVVLPRAVVTVDDTGDARIVVEHIGHHDAIDSPDGPVGRGELGAVLAGIAEQIGGPVRVEVREPDGSRYADILQPHPPQPRPDTEHQSNESDAGPLLRGEGFLPVETVLVAVIATSIHADEHGAASLADSPKPPRQTAEVVLLGAASGTIVRGSLPTHPFRSTLRWWRR</sequence>
<reference evidence="2" key="2">
    <citation type="submission" date="2020-09" db="EMBL/GenBank/DDBJ databases">
        <authorList>
            <person name="Sun Q."/>
            <person name="Zhou Y."/>
        </authorList>
    </citation>
    <scope>NUCLEOTIDE SEQUENCE</scope>
    <source>
        <strain evidence="2">CGMCC 4.7306</strain>
    </source>
</reference>
<feature type="region of interest" description="Disordered" evidence="1">
    <location>
        <begin position="14"/>
        <end position="57"/>
    </location>
</feature>
<feature type="region of interest" description="Disordered" evidence="1">
    <location>
        <begin position="126"/>
        <end position="156"/>
    </location>
</feature>
<comment type="caution">
    <text evidence="2">The sequence shown here is derived from an EMBL/GenBank/DDBJ whole genome shotgun (WGS) entry which is preliminary data.</text>
</comment>
<dbReference type="EMBL" id="BMMZ01000001">
    <property type="protein sequence ID" value="GGL48721.1"/>
    <property type="molecule type" value="Genomic_DNA"/>
</dbReference>
<evidence type="ECO:0000313" key="2">
    <source>
        <dbReference type="EMBL" id="GGL48721.1"/>
    </source>
</evidence>
<gene>
    <name evidence="2" type="ORF">GCM10011575_03360</name>
</gene>
<reference evidence="2" key="1">
    <citation type="journal article" date="2014" name="Int. J. Syst. Evol. Microbiol.">
        <title>Complete genome sequence of Corynebacterium casei LMG S-19264T (=DSM 44701T), isolated from a smear-ripened cheese.</title>
        <authorList>
            <consortium name="US DOE Joint Genome Institute (JGI-PGF)"/>
            <person name="Walter F."/>
            <person name="Albersmeier A."/>
            <person name="Kalinowski J."/>
            <person name="Ruckert C."/>
        </authorList>
    </citation>
    <scope>NUCLEOTIDE SEQUENCE</scope>
    <source>
        <strain evidence="2">CGMCC 4.7306</strain>
    </source>
</reference>
<protein>
    <submittedName>
        <fullName evidence="2">Uncharacterized protein</fullName>
    </submittedName>
</protein>
<name>A0A917S0D1_9ACTN</name>
<feature type="compositionally biased region" description="Basic and acidic residues" evidence="1">
    <location>
        <begin position="41"/>
        <end position="50"/>
    </location>
</feature>
<proteinExistence type="predicted"/>
<evidence type="ECO:0000256" key="1">
    <source>
        <dbReference type="SAM" id="MobiDB-lite"/>
    </source>
</evidence>
<accession>A0A917S0D1</accession>
<organism evidence="2 3">
    <name type="scientific">Microlunatus endophyticus</name>
    <dbReference type="NCBI Taxonomy" id="1716077"/>
    <lineage>
        <taxon>Bacteria</taxon>
        <taxon>Bacillati</taxon>
        <taxon>Actinomycetota</taxon>
        <taxon>Actinomycetes</taxon>
        <taxon>Propionibacteriales</taxon>
        <taxon>Propionibacteriaceae</taxon>
        <taxon>Microlunatus</taxon>
    </lineage>
</organism>